<dbReference type="PROSITE" id="PS50222">
    <property type="entry name" value="EF_HAND_2"/>
    <property type="match status" value="1"/>
</dbReference>
<organism evidence="5">
    <name type="scientific">Haptolina brevifila</name>
    <dbReference type="NCBI Taxonomy" id="156173"/>
    <lineage>
        <taxon>Eukaryota</taxon>
        <taxon>Haptista</taxon>
        <taxon>Haptophyta</taxon>
        <taxon>Prymnesiophyceae</taxon>
        <taxon>Prymnesiales</taxon>
        <taxon>Prymnesiaceae</taxon>
        <taxon>Haptolina</taxon>
    </lineage>
</organism>
<dbReference type="PROSITE" id="PS00018">
    <property type="entry name" value="EF_HAND_1"/>
    <property type="match status" value="2"/>
</dbReference>
<feature type="region of interest" description="Disordered" evidence="3">
    <location>
        <begin position="1"/>
        <end position="33"/>
    </location>
</feature>
<evidence type="ECO:0000256" key="3">
    <source>
        <dbReference type="SAM" id="MobiDB-lite"/>
    </source>
</evidence>
<dbReference type="InterPro" id="IPR054322">
    <property type="entry name" value="FCABP_EF-hand"/>
</dbReference>
<sequence>MDGRDRIDGDCDGVLGGSGIRSEGSSGGGAAGSGAAGGGAAGSAYKLASVEVNWSDLCAALPAGRDAESILKRQALFAKWDVNSNGCLSFNEVDSSMRELMGKVMGGFLRTRQHGWAHSWKPVIRSAVRTAKGMSAGGSPYVDPSEFRLLLLCMLRYFEVYVAFCRLDVSCDRRIDFDEFKCGLPALASWGVHVEEDAAAEEFEVVKGASVGHILFDDFLVYANAKGLCLDDFGKASRTMHRLRADLHEMLY</sequence>
<evidence type="ECO:0000313" key="5">
    <source>
        <dbReference type="EMBL" id="CAD9520116.1"/>
    </source>
</evidence>
<feature type="domain" description="EF-hand" evidence="4">
    <location>
        <begin position="68"/>
        <end position="103"/>
    </location>
</feature>
<dbReference type="EMBL" id="HBGU01062756">
    <property type="protein sequence ID" value="CAD9520116.1"/>
    <property type="molecule type" value="Transcribed_RNA"/>
</dbReference>
<dbReference type="AlphaFoldDB" id="A0A7S2N4J6"/>
<accession>A0A7S2N4J6</accession>
<proteinExistence type="inferred from homology"/>
<protein>
    <recommendedName>
        <fullName evidence="4">EF-hand domain-containing protein</fullName>
    </recommendedName>
</protein>
<dbReference type="Gene3D" id="1.10.238.10">
    <property type="entry name" value="EF-hand"/>
    <property type="match status" value="1"/>
</dbReference>
<name>A0A7S2N4J6_9EUKA</name>
<reference evidence="5" key="1">
    <citation type="submission" date="2021-01" db="EMBL/GenBank/DDBJ databases">
        <authorList>
            <person name="Corre E."/>
            <person name="Pelletier E."/>
            <person name="Niang G."/>
            <person name="Scheremetjew M."/>
            <person name="Finn R."/>
            <person name="Kale V."/>
            <person name="Holt S."/>
            <person name="Cochrane G."/>
            <person name="Meng A."/>
            <person name="Brown T."/>
            <person name="Cohen L."/>
        </authorList>
    </citation>
    <scope>NUCLEOTIDE SEQUENCE</scope>
    <source>
        <strain evidence="5">UTEX LB 985</strain>
    </source>
</reference>
<dbReference type="InterPro" id="IPR002048">
    <property type="entry name" value="EF_hand_dom"/>
</dbReference>
<comment type="similarity">
    <text evidence="1">Belongs to the calflagin family.</text>
</comment>
<dbReference type="SUPFAM" id="SSF47473">
    <property type="entry name" value="EF-hand"/>
    <property type="match status" value="1"/>
</dbReference>
<feature type="compositionally biased region" description="Gly residues" evidence="3">
    <location>
        <begin position="14"/>
        <end position="33"/>
    </location>
</feature>
<dbReference type="Pfam" id="PF22592">
    <property type="entry name" value="FCaBP_EF-hand"/>
    <property type="match status" value="1"/>
</dbReference>
<keyword evidence="2" id="KW-0106">Calcium</keyword>
<evidence type="ECO:0000256" key="1">
    <source>
        <dbReference type="ARBA" id="ARBA00005727"/>
    </source>
</evidence>
<gene>
    <name evidence="5" type="ORF">CBRE1094_LOCUS34212</name>
</gene>
<evidence type="ECO:0000256" key="2">
    <source>
        <dbReference type="ARBA" id="ARBA00022837"/>
    </source>
</evidence>
<evidence type="ECO:0000259" key="4">
    <source>
        <dbReference type="PROSITE" id="PS50222"/>
    </source>
</evidence>
<dbReference type="InterPro" id="IPR018247">
    <property type="entry name" value="EF_Hand_1_Ca_BS"/>
</dbReference>
<dbReference type="GO" id="GO:0005509">
    <property type="term" value="F:calcium ion binding"/>
    <property type="evidence" value="ECO:0007669"/>
    <property type="project" value="InterPro"/>
</dbReference>
<dbReference type="InterPro" id="IPR011992">
    <property type="entry name" value="EF-hand-dom_pair"/>
</dbReference>